<dbReference type="EMBL" id="JAHWGI010000085">
    <property type="protein sequence ID" value="KAK3909206.1"/>
    <property type="molecule type" value="Genomic_DNA"/>
</dbReference>
<evidence type="ECO:0000313" key="2">
    <source>
        <dbReference type="EMBL" id="KAK3909206.1"/>
    </source>
</evidence>
<comment type="caution">
    <text evidence="2">The sequence shown here is derived from an EMBL/GenBank/DDBJ whole genome shotgun (WGS) entry which is preliminary data.</text>
</comment>
<evidence type="ECO:0000313" key="1">
    <source>
        <dbReference type="EMBL" id="KAK3908184.1"/>
    </source>
</evidence>
<name>A0AAE1GTS4_9NEOP</name>
<gene>
    <name evidence="2" type="ORF">KUF71_003805</name>
    <name evidence="3" type="ORF">KUF71_013126</name>
    <name evidence="1" type="ORF">KUF71_018697</name>
</gene>
<proteinExistence type="predicted"/>
<keyword evidence="4" id="KW-1185">Reference proteome</keyword>
<reference evidence="2" key="1">
    <citation type="submission" date="2021-07" db="EMBL/GenBank/DDBJ databases">
        <authorList>
            <person name="Catto M.A."/>
            <person name="Jacobson A."/>
            <person name="Kennedy G."/>
            <person name="Labadie P."/>
            <person name="Hunt B.G."/>
            <person name="Srinivasan R."/>
        </authorList>
    </citation>
    <scope>NUCLEOTIDE SEQUENCE</scope>
    <source>
        <strain evidence="2">PL_HMW_Pooled</strain>
        <tissue evidence="2">Head</tissue>
    </source>
</reference>
<dbReference type="EMBL" id="JAHWGI010000033">
    <property type="protein sequence ID" value="KAK3908184.1"/>
    <property type="molecule type" value="Genomic_DNA"/>
</dbReference>
<accession>A0AAE1GTS4</accession>
<sequence length="93" mass="10408">KQYKLLDLSITEETGFNGKYRKAIGTFLDSSKPNGTIIVVMPKPVSLLSDDIISTMKRRIASGKNPHYVVSNVTTRERADGKGSYDIVDFKWV</sequence>
<dbReference type="EMBL" id="JAHWGI010001206">
    <property type="protein sequence ID" value="KAK3924853.1"/>
    <property type="molecule type" value="Genomic_DNA"/>
</dbReference>
<evidence type="ECO:0000313" key="3">
    <source>
        <dbReference type="EMBL" id="KAK3924853.1"/>
    </source>
</evidence>
<evidence type="ECO:0000313" key="4">
    <source>
        <dbReference type="Proteomes" id="UP001219518"/>
    </source>
</evidence>
<feature type="non-terminal residue" evidence="2">
    <location>
        <position position="1"/>
    </location>
</feature>
<dbReference type="Proteomes" id="UP001219518">
    <property type="component" value="Unassembled WGS sequence"/>
</dbReference>
<reference evidence="2" key="2">
    <citation type="journal article" date="2023" name="BMC Genomics">
        <title>Pest status, molecular evolution, and epigenetic factors derived from the genome assembly of Frankliniella fusca, a thysanopteran phytovirus vector.</title>
        <authorList>
            <person name="Catto M.A."/>
            <person name="Labadie P.E."/>
            <person name="Jacobson A.L."/>
            <person name="Kennedy G.G."/>
            <person name="Srinivasan R."/>
            <person name="Hunt B.G."/>
        </authorList>
    </citation>
    <scope>NUCLEOTIDE SEQUENCE</scope>
    <source>
        <strain evidence="2">PL_HMW_Pooled</strain>
    </source>
</reference>
<dbReference type="AlphaFoldDB" id="A0AAE1GTS4"/>
<protein>
    <submittedName>
        <fullName evidence="2">Exodeoxyribonuclease 7 large subunit</fullName>
    </submittedName>
</protein>
<organism evidence="2 4">
    <name type="scientific">Frankliniella fusca</name>
    <dbReference type="NCBI Taxonomy" id="407009"/>
    <lineage>
        <taxon>Eukaryota</taxon>
        <taxon>Metazoa</taxon>
        <taxon>Ecdysozoa</taxon>
        <taxon>Arthropoda</taxon>
        <taxon>Hexapoda</taxon>
        <taxon>Insecta</taxon>
        <taxon>Pterygota</taxon>
        <taxon>Neoptera</taxon>
        <taxon>Paraneoptera</taxon>
        <taxon>Thysanoptera</taxon>
        <taxon>Terebrantia</taxon>
        <taxon>Thripoidea</taxon>
        <taxon>Thripidae</taxon>
        <taxon>Frankliniella</taxon>
    </lineage>
</organism>